<evidence type="ECO:0000313" key="2">
    <source>
        <dbReference type="Proteomes" id="UP000007148"/>
    </source>
</evidence>
<dbReference type="InParanoid" id="G4TJ50"/>
<sequence>MRPTRLLIPHDILVDIFLEYVFQGGSPLTISAVCRQWRYSALSIPRLWLRISLLPETRCLQLASSEERLRTLAQRAGAHHTLEVVINPSPSIYRIGPAFGGHHALKLVHLLVRLLPPTRWRGLTLRHLSNACWTVVREGLRVPFSRLESISVSSRKFERIEEAQCRMLNGILLCSPIVHTVHLGTAWYQESVNIPSTVTTLVTRMLDTNQHKLLPLVRSLHLTCRIGASLEACPQVFQLSVDSANLCDFRTRSTPPLKVLTIQHLQTRRMYSSSALGKLQEVHLPHLVSLRVKSGDPASLKLLHAPKLKELELLTSEVSRHSYEDQLSCLLGSTTPNKRPSLRPMFLTIRVVGAEHVIPQLIASQPQLVSLTVHISSGRFDKLLLVLETLEEAIRLEDDTKAPQHCPNLKRLGIRLEWRRRDDCEIQTELSRLIALRTSLDEVTCDWADGATRRFTRSVRT</sequence>
<organism evidence="1 2">
    <name type="scientific">Serendipita indica (strain DSM 11827)</name>
    <name type="common">Root endophyte fungus</name>
    <name type="synonym">Piriformospora indica</name>
    <dbReference type="NCBI Taxonomy" id="1109443"/>
    <lineage>
        <taxon>Eukaryota</taxon>
        <taxon>Fungi</taxon>
        <taxon>Dikarya</taxon>
        <taxon>Basidiomycota</taxon>
        <taxon>Agaricomycotina</taxon>
        <taxon>Agaricomycetes</taxon>
        <taxon>Sebacinales</taxon>
        <taxon>Serendipitaceae</taxon>
        <taxon>Serendipita</taxon>
    </lineage>
</organism>
<proteinExistence type="predicted"/>
<gene>
    <name evidence="1" type="ORF">PIIN_05282</name>
</gene>
<accession>G4TJ50</accession>
<keyword evidence="2" id="KW-1185">Reference proteome</keyword>
<dbReference type="AlphaFoldDB" id="G4TJ50"/>
<dbReference type="OrthoDB" id="3139399at2759"/>
<protein>
    <submittedName>
        <fullName evidence="1">Uncharacterized protein</fullName>
    </submittedName>
</protein>
<dbReference type="Proteomes" id="UP000007148">
    <property type="component" value="Unassembled WGS sequence"/>
</dbReference>
<evidence type="ECO:0000313" key="1">
    <source>
        <dbReference type="EMBL" id="CCA71343.1"/>
    </source>
</evidence>
<comment type="caution">
    <text evidence="1">The sequence shown here is derived from an EMBL/GenBank/DDBJ whole genome shotgun (WGS) entry which is preliminary data.</text>
</comment>
<dbReference type="EMBL" id="CAFZ01000115">
    <property type="protein sequence ID" value="CCA71343.1"/>
    <property type="molecule type" value="Genomic_DNA"/>
</dbReference>
<name>G4TJ50_SERID</name>
<reference evidence="1 2" key="1">
    <citation type="journal article" date="2011" name="PLoS Pathog.">
        <title>Endophytic Life Strategies Decoded by Genome and Transcriptome Analyses of the Mutualistic Root Symbiont Piriformospora indica.</title>
        <authorList>
            <person name="Zuccaro A."/>
            <person name="Lahrmann U."/>
            <person name="Guldener U."/>
            <person name="Langen G."/>
            <person name="Pfiffi S."/>
            <person name="Biedenkopf D."/>
            <person name="Wong P."/>
            <person name="Samans B."/>
            <person name="Grimm C."/>
            <person name="Basiewicz M."/>
            <person name="Murat C."/>
            <person name="Martin F."/>
            <person name="Kogel K.H."/>
        </authorList>
    </citation>
    <scope>NUCLEOTIDE SEQUENCE [LARGE SCALE GENOMIC DNA]</scope>
    <source>
        <strain evidence="1 2">DSM 11827</strain>
    </source>
</reference>
<dbReference type="HOGENOM" id="CLU_593270_0_0_1"/>